<evidence type="ECO:0000259" key="3">
    <source>
        <dbReference type="SMART" id="SM00903"/>
    </source>
</evidence>
<organism evidence="4 5">
    <name type="scientific">Aurantiacibacter flavus</name>
    <dbReference type="NCBI Taxonomy" id="3145232"/>
    <lineage>
        <taxon>Bacteria</taxon>
        <taxon>Pseudomonadati</taxon>
        <taxon>Pseudomonadota</taxon>
        <taxon>Alphaproteobacteria</taxon>
        <taxon>Sphingomonadales</taxon>
        <taxon>Erythrobacteraceae</taxon>
        <taxon>Aurantiacibacter</taxon>
    </lineage>
</organism>
<reference evidence="4 5" key="1">
    <citation type="submission" date="2024-05" db="EMBL/GenBank/DDBJ databases">
        <authorList>
            <person name="Park S."/>
        </authorList>
    </citation>
    <scope>NUCLEOTIDE SEQUENCE [LARGE SCALE GENOMIC DNA]</scope>
    <source>
        <strain evidence="4 5">DGU5</strain>
    </source>
</reference>
<feature type="domain" description="Flavin reductase like" evidence="3">
    <location>
        <begin position="27"/>
        <end position="170"/>
    </location>
</feature>
<comment type="caution">
    <text evidence="4">The sequence shown here is derived from an EMBL/GenBank/DDBJ whole genome shotgun (WGS) entry which is preliminary data.</text>
</comment>
<dbReference type="EC" id="1.-.-.-" evidence="4"/>
<evidence type="ECO:0000256" key="2">
    <source>
        <dbReference type="ARBA" id="ARBA00023002"/>
    </source>
</evidence>
<dbReference type="GO" id="GO:0016491">
    <property type="term" value="F:oxidoreductase activity"/>
    <property type="evidence" value="ECO:0007669"/>
    <property type="project" value="UniProtKB-KW"/>
</dbReference>
<keyword evidence="2 4" id="KW-0560">Oxidoreductase</keyword>
<dbReference type="PANTHER" id="PTHR30466:SF11">
    <property type="entry name" value="FLAVIN-DEPENDENT MONOOXYGENASE, REDUCTASE SUBUNIT HSAB"/>
    <property type="match status" value="1"/>
</dbReference>
<dbReference type="RefSeq" id="WP_346783699.1">
    <property type="nucleotide sequence ID" value="NZ_JBDLBR010000001.1"/>
</dbReference>
<evidence type="ECO:0000313" key="5">
    <source>
        <dbReference type="Proteomes" id="UP001484535"/>
    </source>
</evidence>
<dbReference type="InterPro" id="IPR050268">
    <property type="entry name" value="NADH-dep_flavin_reductase"/>
</dbReference>
<dbReference type="SMART" id="SM00903">
    <property type="entry name" value="Flavin_Reduct"/>
    <property type="match status" value="1"/>
</dbReference>
<dbReference type="SUPFAM" id="SSF50475">
    <property type="entry name" value="FMN-binding split barrel"/>
    <property type="match status" value="1"/>
</dbReference>
<accession>A0ABV0CTR6</accession>
<dbReference type="PANTHER" id="PTHR30466">
    <property type="entry name" value="FLAVIN REDUCTASE"/>
    <property type="match status" value="1"/>
</dbReference>
<dbReference type="InterPro" id="IPR002563">
    <property type="entry name" value="Flavin_Rdtase-like_dom"/>
</dbReference>
<dbReference type="Gene3D" id="2.30.110.10">
    <property type="entry name" value="Electron Transport, Fmn-binding Protein, Chain A"/>
    <property type="match status" value="1"/>
</dbReference>
<dbReference type="InterPro" id="IPR012349">
    <property type="entry name" value="Split_barrel_FMN-bd"/>
</dbReference>
<evidence type="ECO:0000313" key="4">
    <source>
        <dbReference type="EMBL" id="MEN7536259.1"/>
    </source>
</evidence>
<dbReference type="Pfam" id="PF01613">
    <property type="entry name" value="Flavin_Reduct"/>
    <property type="match status" value="1"/>
</dbReference>
<dbReference type="EMBL" id="JBDLBR010000001">
    <property type="protein sequence ID" value="MEN7536259.1"/>
    <property type="molecule type" value="Genomic_DNA"/>
</dbReference>
<dbReference type="Proteomes" id="UP001484535">
    <property type="component" value="Unassembled WGS sequence"/>
</dbReference>
<protein>
    <submittedName>
        <fullName evidence="4">Flavin reductase family protein</fullName>
        <ecNumber evidence="4">1.-.-.-</ecNumber>
    </submittedName>
</protein>
<gene>
    <name evidence="4" type="ORF">ABDJ38_03635</name>
</gene>
<proteinExistence type="inferred from homology"/>
<comment type="similarity">
    <text evidence="1">Belongs to the non-flavoprotein flavin reductase family.</text>
</comment>
<evidence type="ECO:0000256" key="1">
    <source>
        <dbReference type="ARBA" id="ARBA00008898"/>
    </source>
</evidence>
<keyword evidence="5" id="KW-1185">Reference proteome</keyword>
<name>A0ABV0CTR6_9SPHN</name>
<sequence length="178" mass="19141">MQHAVSAGEVTSLTMSDFDALEFRSALGRFATGVTIVTTVDAAGERYGVTANSYNSVSLDPPLVLWSLAKTSRSIAAFEDCEAFAVHILGAHQEELAKRFASSSADKFSGLDVHAGLHGVPLFEECAAHFECTLENRFEGGDHVIFLGRVEHFAHGDAAPLLFHDGKFARVEASEKKA</sequence>